<name>A0AAV2NYW5_9HYME</name>
<reference evidence="1" key="1">
    <citation type="submission" date="2024-04" db="EMBL/GenBank/DDBJ databases">
        <authorList>
            <consortium name="Molecular Ecology Group"/>
        </authorList>
    </citation>
    <scope>NUCLEOTIDE SEQUENCE</scope>
</reference>
<organism evidence="1 2">
    <name type="scientific">Lasius platythorax</name>
    <dbReference type="NCBI Taxonomy" id="488582"/>
    <lineage>
        <taxon>Eukaryota</taxon>
        <taxon>Metazoa</taxon>
        <taxon>Ecdysozoa</taxon>
        <taxon>Arthropoda</taxon>
        <taxon>Hexapoda</taxon>
        <taxon>Insecta</taxon>
        <taxon>Pterygota</taxon>
        <taxon>Neoptera</taxon>
        <taxon>Endopterygota</taxon>
        <taxon>Hymenoptera</taxon>
        <taxon>Apocrita</taxon>
        <taxon>Aculeata</taxon>
        <taxon>Formicoidea</taxon>
        <taxon>Formicidae</taxon>
        <taxon>Formicinae</taxon>
        <taxon>Lasius</taxon>
        <taxon>Lasius</taxon>
    </lineage>
</organism>
<sequence>MAAKAEAGYDAGFSWERNFRENHCTMDTVNLEADNGSRGCRTPNEKALTFKHRLRGGLELLKTRGNWMKAVVVAGVAGKMVEGRKKRGMKTVFAAKRISDPFPFYPVSTRAFYMIPT</sequence>
<proteinExistence type="predicted"/>
<evidence type="ECO:0000313" key="1">
    <source>
        <dbReference type="EMBL" id="CAL1685587.1"/>
    </source>
</evidence>
<gene>
    <name evidence="1" type="ORF">LPLAT_LOCUS11040</name>
</gene>
<accession>A0AAV2NYW5</accession>
<evidence type="ECO:0000313" key="2">
    <source>
        <dbReference type="Proteomes" id="UP001497644"/>
    </source>
</evidence>
<dbReference type="EMBL" id="OZ034829">
    <property type="protein sequence ID" value="CAL1685587.1"/>
    <property type="molecule type" value="Genomic_DNA"/>
</dbReference>
<dbReference type="Proteomes" id="UP001497644">
    <property type="component" value="Chromosome 6"/>
</dbReference>
<keyword evidence="2" id="KW-1185">Reference proteome</keyword>
<protein>
    <submittedName>
        <fullName evidence="1">Uncharacterized protein</fullName>
    </submittedName>
</protein>
<dbReference type="AlphaFoldDB" id="A0AAV2NYW5"/>